<proteinExistence type="predicted"/>
<reference evidence="2" key="1">
    <citation type="submission" date="2018-05" db="EMBL/GenBank/DDBJ databases">
        <authorList>
            <person name="Lanie J.A."/>
            <person name="Ng W.-L."/>
            <person name="Kazmierczak K.M."/>
            <person name="Andrzejewski T.M."/>
            <person name="Davidsen T.M."/>
            <person name="Wayne K.J."/>
            <person name="Tettelin H."/>
            <person name="Glass J.I."/>
            <person name="Rusch D."/>
            <person name="Podicherti R."/>
            <person name="Tsui H.-C.T."/>
            <person name="Winkler M.E."/>
        </authorList>
    </citation>
    <scope>NUCLEOTIDE SEQUENCE</scope>
</reference>
<sequence length="35" mass="3780">MFENKNVLITGGTGMIGSHLVQLLSDKANVRIVSH</sequence>
<name>A0A383DFE2_9ZZZZ</name>
<dbReference type="SUPFAM" id="SSF51735">
    <property type="entry name" value="NAD(P)-binding Rossmann-fold domains"/>
    <property type="match status" value="1"/>
</dbReference>
<protein>
    <recommendedName>
        <fullName evidence="1">NAD-dependent epimerase/dehydratase domain-containing protein</fullName>
    </recommendedName>
</protein>
<accession>A0A383DFE2</accession>
<dbReference type="InterPro" id="IPR036291">
    <property type="entry name" value="NAD(P)-bd_dom_sf"/>
</dbReference>
<dbReference type="Pfam" id="PF01370">
    <property type="entry name" value="Epimerase"/>
    <property type="match status" value="1"/>
</dbReference>
<gene>
    <name evidence="2" type="ORF">METZ01_LOCUS496060</name>
</gene>
<evidence type="ECO:0000259" key="1">
    <source>
        <dbReference type="Pfam" id="PF01370"/>
    </source>
</evidence>
<dbReference type="Gene3D" id="3.40.50.720">
    <property type="entry name" value="NAD(P)-binding Rossmann-like Domain"/>
    <property type="match status" value="1"/>
</dbReference>
<dbReference type="AlphaFoldDB" id="A0A383DFE2"/>
<organism evidence="2">
    <name type="scientific">marine metagenome</name>
    <dbReference type="NCBI Taxonomy" id="408172"/>
    <lineage>
        <taxon>unclassified sequences</taxon>
        <taxon>metagenomes</taxon>
        <taxon>ecological metagenomes</taxon>
    </lineage>
</organism>
<dbReference type="InterPro" id="IPR001509">
    <property type="entry name" value="Epimerase_deHydtase"/>
</dbReference>
<dbReference type="EMBL" id="UINC01216876">
    <property type="protein sequence ID" value="SVE43206.1"/>
    <property type="molecule type" value="Genomic_DNA"/>
</dbReference>
<feature type="non-terminal residue" evidence="2">
    <location>
        <position position="35"/>
    </location>
</feature>
<evidence type="ECO:0000313" key="2">
    <source>
        <dbReference type="EMBL" id="SVE43206.1"/>
    </source>
</evidence>
<feature type="domain" description="NAD-dependent epimerase/dehydratase" evidence="1">
    <location>
        <begin position="7"/>
        <end position="30"/>
    </location>
</feature>